<organism evidence="1 2">
    <name type="scientific">Anaerotruncus colihominis</name>
    <dbReference type="NCBI Taxonomy" id="169435"/>
    <lineage>
        <taxon>Bacteria</taxon>
        <taxon>Bacillati</taxon>
        <taxon>Bacillota</taxon>
        <taxon>Clostridia</taxon>
        <taxon>Eubacteriales</taxon>
        <taxon>Oscillospiraceae</taxon>
        <taxon>Anaerotruncus</taxon>
    </lineage>
</organism>
<name>A0A174NID7_9FIRM</name>
<gene>
    <name evidence="1" type="ORF">ERS852551_00871</name>
</gene>
<reference evidence="1 2" key="1">
    <citation type="submission" date="2015-09" db="EMBL/GenBank/DDBJ databases">
        <authorList>
            <consortium name="Pathogen Informatics"/>
        </authorList>
    </citation>
    <scope>NUCLEOTIDE SEQUENCE [LARGE SCALE GENOMIC DNA]</scope>
    <source>
        <strain evidence="1 2">2789STDY5834939</strain>
    </source>
</reference>
<dbReference type="EMBL" id="CZBE01000005">
    <property type="protein sequence ID" value="CUP46398.1"/>
    <property type="molecule type" value="Genomic_DNA"/>
</dbReference>
<proteinExistence type="predicted"/>
<accession>A0A174NID7</accession>
<sequence length="449" mass="50016">MADHSLITPLPIDVSSLDPDDYTASLTRAAIKSGLLGGQALQTMQDQLFGILHDQIEQATHGESTSVPEESAAQLMDGIGYCIDIALKNCSSPEDSLSLLKNQAMGELYQMGAAILSDHARACERLLSRVRATRTKTVNEGYNILLDSTLPQYVHDWKAARFPRNFIVMTEYPLADERASGGIIGVRDRLEQLALENRFCGRFMGDLEGLLCDWSYQNRTTPKDAYVNLFTLAFQNAVFCHILGKTGVELSEADANLLTRRLTALDAQERGKLIAGTVQSLLVQWAFDNERLNSYLWQACARLSNGLNAAGGSPAAFLAVQPQSPRFCYQGGERLSDDAFAAVVSEVLLCDDADERVKIIRTELRSLDDLCDLLAADCIFEEEFLSVYASFDDFTCALLLTRIPTVWEDENRMRVQNVYDWQKQFSIFFNALQPDARRGLRALSESLYN</sequence>
<evidence type="ECO:0000313" key="1">
    <source>
        <dbReference type="EMBL" id="CUP46398.1"/>
    </source>
</evidence>
<protein>
    <submittedName>
        <fullName evidence="1">Uncharacterized protein</fullName>
    </submittedName>
</protein>
<evidence type="ECO:0000313" key="2">
    <source>
        <dbReference type="Proteomes" id="UP000095765"/>
    </source>
</evidence>
<dbReference type="Proteomes" id="UP000095765">
    <property type="component" value="Unassembled WGS sequence"/>
</dbReference>
<dbReference type="Pfam" id="PF19677">
    <property type="entry name" value="DUF6179"/>
    <property type="match status" value="1"/>
</dbReference>
<dbReference type="AlphaFoldDB" id="A0A174NID7"/>
<dbReference type="InterPro" id="IPR045751">
    <property type="entry name" value="DUF6179"/>
</dbReference>
<dbReference type="OrthoDB" id="1857986at2"/>
<dbReference type="RefSeq" id="WP_055244311.1">
    <property type="nucleotide sequence ID" value="NZ_CABIWA010000007.1"/>
</dbReference>